<feature type="transmembrane region" description="Helical" evidence="6">
    <location>
        <begin position="76"/>
        <end position="94"/>
    </location>
</feature>
<evidence type="ECO:0000256" key="1">
    <source>
        <dbReference type="ARBA" id="ARBA00004651"/>
    </source>
</evidence>
<dbReference type="KEGG" id="dli:dnl_27730"/>
<feature type="transmembrane region" description="Helical" evidence="6">
    <location>
        <begin position="190"/>
        <end position="211"/>
    </location>
</feature>
<dbReference type="PANTHER" id="PTHR42920">
    <property type="entry name" value="OS03G0707200 PROTEIN-RELATED"/>
    <property type="match status" value="1"/>
</dbReference>
<keyword evidence="4 6" id="KW-1133">Transmembrane helix</keyword>
<sequence>MDKSILKSNLLLLLTATIWGFAFVAQRVGMDFIGPFAYNGIRFALGSLSLIPLILITKNKTPDLPIKFKALSSKMLLLSSSVLGIILFMGASLQQVGLKYTTAGKAGFITGLYVVIVPVAGIFWKQKSDLGTWTGAFLAAVGLYFLSVTEEFTVSFGDFLEIIGAFFWAAHVLIIGWLSPRTNALKLASFQFAVCSVLSLATAFIIETVTIKGIIQAAIPILYGGLCSVGIAYTLQIVAQKDAKPSHAAIILCMESPFAALGGWMILGETMTYRGFLGCGLMLSGMILSQLYPYIIRTKNRKPELAV</sequence>
<proteinExistence type="predicted"/>
<dbReference type="InterPro" id="IPR051258">
    <property type="entry name" value="Diverse_Substrate_Transporter"/>
</dbReference>
<keyword evidence="5 6" id="KW-0472">Membrane</keyword>
<dbReference type="InterPro" id="IPR037185">
    <property type="entry name" value="EmrE-like"/>
</dbReference>
<evidence type="ECO:0000256" key="2">
    <source>
        <dbReference type="ARBA" id="ARBA00022475"/>
    </source>
</evidence>
<evidence type="ECO:0000256" key="3">
    <source>
        <dbReference type="ARBA" id="ARBA00022692"/>
    </source>
</evidence>
<feature type="transmembrane region" description="Helical" evidence="6">
    <location>
        <begin position="35"/>
        <end position="56"/>
    </location>
</feature>
<evidence type="ECO:0000313" key="9">
    <source>
        <dbReference type="Proteomes" id="UP000663720"/>
    </source>
</evidence>
<dbReference type="EMBL" id="CP061799">
    <property type="protein sequence ID" value="QTA80468.1"/>
    <property type="molecule type" value="Genomic_DNA"/>
</dbReference>
<evidence type="ECO:0000313" key="8">
    <source>
        <dbReference type="EMBL" id="QTA80468.1"/>
    </source>
</evidence>
<feature type="transmembrane region" description="Helical" evidence="6">
    <location>
        <begin position="159"/>
        <end position="178"/>
    </location>
</feature>
<feature type="transmembrane region" description="Helical" evidence="6">
    <location>
        <begin position="106"/>
        <end position="123"/>
    </location>
</feature>
<feature type="domain" description="EamA" evidence="7">
    <location>
        <begin position="8"/>
        <end position="147"/>
    </location>
</feature>
<dbReference type="Pfam" id="PF00892">
    <property type="entry name" value="EamA"/>
    <property type="match status" value="2"/>
</dbReference>
<gene>
    <name evidence="8" type="ORF">dnl_27730</name>
</gene>
<comment type="subcellular location">
    <subcellularLocation>
        <location evidence="1">Cell membrane</location>
        <topology evidence="1">Multi-pass membrane protein</topology>
    </subcellularLocation>
</comment>
<feature type="transmembrane region" description="Helical" evidence="6">
    <location>
        <begin position="247"/>
        <end position="267"/>
    </location>
</feature>
<evidence type="ECO:0000256" key="4">
    <source>
        <dbReference type="ARBA" id="ARBA00022989"/>
    </source>
</evidence>
<feature type="transmembrane region" description="Helical" evidence="6">
    <location>
        <begin position="217"/>
        <end position="235"/>
    </location>
</feature>
<feature type="transmembrane region" description="Helical" evidence="6">
    <location>
        <begin position="273"/>
        <end position="295"/>
    </location>
</feature>
<organism evidence="8 9">
    <name type="scientific">Desulfonema limicola</name>
    <dbReference type="NCBI Taxonomy" id="45656"/>
    <lineage>
        <taxon>Bacteria</taxon>
        <taxon>Pseudomonadati</taxon>
        <taxon>Thermodesulfobacteriota</taxon>
        <taxon>Desulfobacteria</taxon>
        <taxon>Desulfobacterales</taxon>
        <taxon>Desulfococcaceae</taxon>
        <taxon>Desulfonema</taxon>
    </lineage>
</organism>
<reference evidence="8" key="1">
    <citation type="journal article" date="2021" name="Microb. Physiol.">
        <title>Proteogenomic Insights into the Physiology of Marine, Sulfate-Reducing, Filamentous Desulfonema limicola and Desulfonema magnum.</title>
        <authorList>
            <person name="Schnaars V."/>
            <person name="Wohlbrand L."/>
            <person name="Scheve S."/>
            <person name="Hinrichs C."/>
            <person name="Reinhardt R."/>
            <person name="Rabus R."/>
        </authorList>
    </citation>
    <scope>NUCLEOTIDE SEQUENCE</scope>
    <source>
        <strain evidence="8">5ac10</strain>
    </source>
</reference>
<dbReference type="AlphaFoldDB" id="A0A975B846"/>
<keyword evidence="9" id="KW-1185">Reference proteome</keyword>
<name>A0A975B846_9BACT</name>
<evidence type="ECO:0000259" key="7">
    <source>
        <dbReference type="Pfam" id="PF00892"/>
    </source>
</evidence>
<evidence type="ECO:0000256" key="6">
    <source>
        <dbReference type="SAM" id="Phobius"/>
    </source>
</evidence>
<dbReference type="InterPro" id="IPR000620">
    <property type="entry name" value="EamA_dom"/>
</dbReference>
<protein>
    <submittedName>
        <fullName evidence="8">EamA domain-containing protein</fullName>
    </submittedName>
</protein>
<feature type="transmembrane region" description="Helical" evidence="6">
    <location>
        <begin position="130"/>
        <end position="147"/>
    </location>
</feature>
<feature type="domain" description="EamA" evidence="7">
    <location>
        <begin position="156"/>
        <end position="288"/>
    </location>
</feature>
<dbReference type="PANTHER" id="PTHR42920:SF5">
    <property type="entry name" value="EAMA DOMAIN-CONTAINING PROTEIN"/>
    <property type="match status" value="1"/>
</dbReference>
<evidence type="ECO:0000256" key="5">
    <source>
        <dbReference type="ARBA" id="ARBA00023136"/>
    </source>
</evidence>
<keyword evidence="2" id="KW-1003">Cell membrane</keyword>
<dbReference type="GO" id="GO:0005886">
    <property type="term" value="C:plasma membrane"/>
    <property type="evidence" value="ECO:0007669"/>
    <property type="project" value="UniProtKB-SubCell"/>
</dbReference>
<keyword evidence="3 6" id="KW-0812">Transmembrane</keyword>
<dbReference type="RefSeq" id="WP_207692114.1">
    <property type="nucleotide sequence ID" value="NZ_CP061799.1"/>
</dbReference>
<accession>A0A975B846</accession>
<dbReference type="Proteomes" id="UP000663720">
    <property type="component" value="Chromosome"/>
</dbReference>
<dbReference type="SUPFAM" id="SSF103481">
    <property type="entry name" value="Multidrug resistance efflux transporter EmrE"/>
    <property type="match status" value="2"/>
</dbReference>